<name>A0A383DW41_9ZZZZ</name>
<proteinExistence type="predicted"/>
<sequence length="91" mass="9706">CEGIINPLVIQSHYLHGSTGQTPLSIVTAPSKQHLFPRGIKYNGVARRDQSPLFTYPVAIEQHVWGCLLSKQRGADGGSIAALGRILQGGG</sequence>
<accession>A0A383DW41</accession>
<dbReference type="EMBL" id="UINC01220232">
    <property type="protein sequence ID" value="SVE48058.1"/>
    <property type="molecule type" value="Genomic_DNA"/>
</dbReference>
<dbReference type="AlphaFoldDB" id="A0A383DW41"/>
<evidence type="ECO:0000313" key="1">
    <source>
        <dbReference type="EMBL" id="SVE48058.1"/>
    </source>
</evidence>
<organism evidence="1">
    <name type="scientific">marine metagenome</name>
    <dbReference type="NCBI Taxonomy" id="408172"/>
    <lineage>
        <taxon>unclassified sequences</taxon>
        <taxon>metagenomes</taxon>
        <taxon>ecological metagenomes</taxon>
    </lineage>
</organism>
<reference evidence="1" key="1">
    <citation type="submission" date="2018-05" db="EMBL/GenBank/DDBJ databases">
        <authorList>
            <person name="Lanie J.A."/>
            <person name="Ng W.-L."/>
            <person name="Kazmierczak K.M."/>
            <person name="Andrzejewski T.M."/>
            <person name="Davidsen T.M."/>
            <person name="Wayne K.J."/>
            <person name="Tettelin H."/>
            <person name="Glass J.I."/>
            <person name="Rusch D."/>
            <person name="Podicherti R."/>
            <person name="Tsui H.-C.T."/>
            <person name="Winkler M.E."/>
        </authorList>
    </citation>
    <scope>NUCLEOTIDE SEQUENCE</scope>
</reference>
<gene>
    <name evidence="1" type="ORF">METZ01_LOCUS500912</name>
</gene>
<feature type="non-terminal residue" evidence="1">
    <location>
        <position position="1"/>
    </location>
</feature>
<protein>
    <submittedName>
        <fullName evidence="1">Uncharacterized protein</fullName>
    </submittedName>
</protein>